<organism evidence="4">
    <name type="scientific">candidate division TA06 bacterium ADurb.Bin417</name>
    <dbReference type="NCBI Taxonomy" id="1852828"/>
    <lineage>
        <taxon>Bacteria</taxon>
        <taxon>Bacteria division TA06</taxon>
    </lineage>
</organism>
<dbReference type="GO" id="GO:0009061">
    <property type="term" value="P:anaerobic respiration"/>
    <property type="evidence" value="ECO:0007669"/>
    <property type="project" value="TreeGrafter"/>
</dbReference>
<reference evidence="4" key="1">
    <citation type="submission" date="2017-02" db="EMBL/GenBank/DDBJ databases">
        <title>Delving into the versatile metabolic prowess of the omnipresent phylum Bacteroidetes.</title>
        <authorList>
            <person name="Nobu M.K."/>
            <person name="Mei R."/>
            <person name="Narihiro T."/>
            <person name="Kuroda K."/>
            <person name="Liu W.-T."/>
        </authorList>
    </citation>
    <scope>NUCLEOTIDE SEQUENCE</scope>
    <source>
        <strain evidence="4">ADurb.Bin417</strain>
    </source>
</reference>
<keyword evidence="2" id="KW-0560">Oxidoreductase</keyword>
<dbReference type="GO" id="GO:0050660">
    <property type="term" value="F:flavin adenine dinucleotide binding"/>
    <property type="evidence" value="ECO:0007669"/>
    <property type="project" value="TreeGrafter"/>
</dbReference>
<comment type="caution">
    <text evidence="4">The sequence shown here is derived from an EMBL/GenBank/DDBJ whole genome shotgun (WGS) entry which is preliminary data.</text>
</comment>
<dbReference type="GO" id="GO:0009055">
    <property type="term" value="F:electron transfer activity"/>
    <property type="evidence" value="ECO:0007669"/>
    <property type="project" value="TreeGrafter"/>
</dbReference>
<dbReference type="Gene3D" id="3.90.700.10">
    <property type="entry name" value="Succinate dehydrogenase/fumarate reductase flavoprotein, catalytic domain"/>
    <property type="match status" value="1"/>
</dbReference>
<keyword evidence="1" id="KW-0285">Flavoprotein</keyword>
<evidence type="ECO:0000259" key="3">
    <source>
        <dbReference type="Pfam" id="PF00890"/>
    </source>
</evidence>
<dbReference type="InterPro" id="IPR030664">
    <property type="entry name" value="SdhA/FrdA/AprA"/>
</dbReference>
<dbReference type="EMBL" id="MWAK01000094">
    <property type="protein sequence ID" value="OPZ92485.1"/>
    <property type="molecule type" value="Genomic_DNA"/>
</dbReference>
<gene>
    <name evidence="4" type="ORF">BWY73_00787</name>
</gene>
<dbReference type="PANTHER" id="PTHR11632:SF51">
    <property type="entry name" value="SUCCINATE DEHYDROGENASE [UBIQUINONE] FLAVOPROTEIN SUBUNIT, MITOCHONDRIAL"/>
    <property type="match status" value="1"/>
</dbReference>
<dbReference type="GO" id="GO:0005886">
    <property type="term" value="C:plasma membrane"/>
    <property type="evidence" value="ECO:0007669"/>
    <property type="project" value="TreeGrafter"/>
</dbReference>
<dbReference type="Pfam" id="PF00890">
    <property type="entry name" value="FAD_binding_2"/>
    <property type="match status" value="1"/>
</dbReference>
<dbReference type="PANTHER" id="PTHR11632">
    <property type="entry name" value="SUCCINATE DEHYDROGENASE 2 FLAVOPROTEIN SUBUNIT"/>
    <property type="match status" value="1"/>
</dbReference>
<feature type="domain" description="FAD-dependent oxidoreductase 2 FAD-binding" evidence="3">
    <location>
        <begin position="21"/>
        <end position="446"/>
    </location>
</feature>
<dbReference type="SUPFAM" id="SSF51905">
    <property type="entry name" value="FAD/NAD(P)-binding domain"/>
    <property type="match status" value="1"/>
</dbReference>
<dbReference type="AlphaFoldDB" id="A0A1V5MH63"/>
<proteinExistence type="predicted"/>
<dbReference type="InterPro" id="IPR003953">
    <property type="entry name" value="FAD-dep_OxRdtase_2_FAD-bd"/>
</dbReference>
<accession>A0A1V5MH63</accession>
<evidence type="ECO:0000313" key="4">
    <source>
        <dbReference type="EMBL" id="OPZ92485.1"/>
    </source>
</evidence>
<evidence type="ECO:0000256" key="1">
    <source>
        <dbReference type="ARBA" id="ARBA00022630"/>
    </source>
</evidence>
<sequence>MTKSSLNFEPGRSAPLYRCRVLVVGSGAAGLNCAEQLRLAGVDDVAVISTRRLGGTSYRSGSDKQTYYKLSNFGDTLDGPMEMAHSLFDGGAMDGGLAYIESLYSLPAFYHLVEIGVPFPSNRYGAFVGYKTDHDPRQRATSAGPKTSRYMVEKELLRLKSLGVPVLDGLTAVRLVTAGRRVLGLVALDENRSEDDPALGLTVFQAGAVVLATGGPGELYAVSVYPAGQVSLHGAALEAGAAAVNLGESQFGLASTRFRWNLSGTYQQVIPAYFSLGPDGRRRDFLAGWYRSLPELAGAVFLKGYQWPFHVNRLDNFGSSLVDLAVGAETESGRRVFLDFTRNPARPGESFDLDSLPPEALNYLNRSGARQADPYRRLRHMNPESIAIYAEHGIDLREPLEAAVCFQHNNGGLKVNADWETDLAGLFAAGELAGTHGVTRPGGAALNSGQVGGFRIARCLAGRRDELAGRRPAAPFQAALREVYRTSRAMLASDREQGRWRRLIQERMSAAAGFRREPERVRAARREAEADRRRLESAPPGAAGRRNLARAWETRNLVLTQLAFLKSIDAYLQSGGGSRGSGLVLAEAAVPGARRVELVGGRSLCFRPERPGDRRLRVAVSGPAFTTSLEEVAPLPRDESWFETVWADWKAGRTCGGGKRRRR</sequence>
<name>A0A1V5MH63_UNCT6</name>
<dbReference type="InterPro" id="IPR036188">
    <property type="entry name" value="FAD/NAD-bd_sf"/>
</dbReference>
<protein>
    <submittedName>
        <fullName evidence="4">Succinate dehydrogenase flavoprotein subunit</fullName>
    </submittedName>
</protein>
<dbReference type="Proteomes" id="UP000485484">
    <property type="component" value="Unassembled WGS sequence"/>
</dbReference>
<dbReference type="InterPro" id="IPR027477">
    <property type="entry name" value="Succ_DH/fumarate_Rdtase_cat_sf"/>
</dbReference>
<dbReference type="Gene3D" id="3.50.50.60">
    <property type="entry name" value="FAD/NAD(P)-binding domain"/>
    <property type="match status" value="2"/>
</dbReference>
<evidence type="ECO:0000256" key="2">
    <source>
        <dbReference type="ARBA" id="ARBA00023002"/>
    </source>
</evidence>
<dbReference type="GO" id="GO:0000104">
    <property type="term" value="F:succinate dehydrogenase activity"/>
    <property type="evidence" value="ECO:0007669"/>
    <property type="project" value="TreeGrafter"/>
</dbReference>
<dbReference type="PRINTS" id="PR00368">
    <property type="entry name" value="FADPNR"/>
</dbReference>